<dbReference type="Gene3D" id="3.30.70.270">
    <property type="match status" value="1"/>
</dbReference>
<keyword evidence="2" id="KW-0051">Antiviral defense</keyword>
<evidence type="ECO:0000259" key="3">
    <source>
        <dbReference type="Pfam" id="PF22335"/>
    </source>
</evidence>
<keyword evidence="1" id="KW-0547">Nucleotide-binding</keyword>
<feature type="domain" description="Cas10/Cmr2 second palm" evidence="3">
    <location>
        <begin position="217"/>
        <end position="385"/>
    </location>
</feature>
<dbReference type="GO" id="GO:0000166">
    <property type="term" value="F:nucleotide binding"/>
    <property type="evidence" value="ECO:0007669"/>
    <property type="project" value="UniProtKB-KW"/>
</dbReference>
<name>A0A2S0M7Q8_MEGEL</name>
<dbReference type="EMBL" id="CP027569">
    <property type="protein sequence ID" value="AVO27490.1"/>
    <property type="molecule type" value="Genomic_DNA"/>
</dbReference>
<gene>
    <name evidence="4" type="ORF">C6Y28_07690</name>
</gene>
<sequence length="527" mass="59451">MVDAIFTKEMVDVLKDAGCTLPDITWQEYTAQKEKNKKLPDLMMVDHLDIDCEIAYIGGGNMLILLRDGGLNDDALRDKCRNLVSQWSRRVLLKAPGLKTGAAIDVVDILPGNFKQAIDSLYQQLKEHQNTILPCVDLPYTGLTLECDISGKVADVNSYKEDGSKRWISSEIIAKRNAYQDSRRQLEKDFLEENDGETPFAFPDELDQLGYKDKESYICVIHIDGNNMGVKFSHCRDMQERRALSLTVAQVVKDGFKALLDKEVKPLALAQDEKKYLSLKTTKYGKVLLPIRPIIIGGDDVTFICPGRVGLRYAQAFIKAVQSKKLLSKDLYTKINKELKAEGKEISKKMSCCGGIAIVPAKYPFYRAYELAEQLCGSAKKKSRQHDTNVVDFAVLHGQMAPELSQLESQTYEAPQGYLHYGPYAVDSTGENGTNLADLFALCQSMLDFSVPENKIKKLREVLQQDLHSQQLFLENSPKMRAILQQETGKEEVTAEDFWQDVDGQKKTRYMDAIEIMKFWIPEGGNK</sequence>
<evidence type="ECO:0000256" key="2">
    <source>
        <dbReference type="ARBA" id="ARBA00023118"/>
    </source>
</evidence>
<dbReference type="InterPro" id="IPR054767">
    <property type="entry name" value="Cas10-Cmr2_palm2"/>
</dbReference>
<dbReference type="AlphaFoldDB" id="A0A2S0M7Q8"/>
<dbReference type="Proteomes" id="UP000238358">
    <property type="component" value="Chromosome"/>
</dbReference>
<proteinExistence type="predicted"/>
<evidence type="ECO:0000313" key="4">
    <source>
        <dbReference type="EMBL" id="AVO27490.1"/>
    </source>
</evidence>
<protein>
    <recommendedName>
        <fullName evidence="3">Cas10/Cmr2 second palm domain-containing protein</fullName>
    </recommendedName>
</protein>
<evidence type="ECO:0000313" key="5">
    <source>
        <dbReference type="Proteomes" id="UP000238358"/>
    </source>
</evidence>
<dbReference type="Pfam" id="PF22335">
    <property type="entry name" value="Cas10-Cmr2_palm2"/>
    <property type="match status" value="1"/>
</dbReference>
<accession>A0A2S0M7Q8</accession>
<organism evidence="4 5">
    <name type="scientific">Megasphaera elsdenii</name>
    <dbReference type="NCBI Taxonomy" id="907"/>
    <lineage>
        <taxon>Bacteria</taxon>
        <taxon>Bacillati</taxon>
        <taxon>Bacillota</taxon>
        <taxon>Negativicutes</taxon>
        <taxon>Veillonellales</taxon>
        <taxon>Veillonellaceae</taxon>
        <taxon>Megasphaera</taxon>
    </lineage>
</organism>
<dbReference type="GO" id="GO:0051607">
    <property type="term" value="P:defense response to virus"/>
    <property type="evidence" value="ECO:0007669"/>
    <property type="project" value="UniProtKB-KW"/>
</dbReference>
<dbReference type="InterPro" id="IPR043128">
    <property type="entry name" value="Rev_trsase/Diguanyl_cyclase"/>
</dbReference>
<reference evidence="4 5" key="1">
    <citation type="journal article" date="2018" name="Genome Announc.">
        <title>Complete genomes of two Megasphaera elsdenii strains, NCIMB 702410 and ATCC 25940.</title>
        <authorList>
            <person name="Hatmaker E.A."/>
            <person name="O'Dell K."/>
            <person name="Riley L.A."/>
            <person name="Klingeman D.M."/>
            <person name="Guss A.M."/>
        </authorList>
    </citation>
    <scope>NUCLEOTIDE SEQUENCE [LARGE SCALE GENOMIC DNA]</scope>
    <source>
        <strain evidence="4 5">NCIMB702410</strain>
    </source>
</reference>
<evidence type="ECO:0000256" key="1">
    <source>
        <dbReference type="ARBA" id="ARBA00022741"/>
    </source>
</evidence>